<dbReference type="Pfam" id="PF14534">
    <property type="entry name" value="DUF4440"/>
    <property type="match status" value="1"/>
</dbReference>
<keyword evidence="4" id="KW-1185">Reference proteome</keyword>
<feature type="signal peptide" evidence="1">
    <location>
        <begin position="1"/>
        <end position="23"/>
    </location>
</feature>
<gene>
    <name evidence="3" type="ORF">M23134_00277</name>
</gene>
<name>A1ZP44_MICM2</name>
<evidence type="ECO:0000256" key="1">
    <source>
        <dbReference type="SAM" id="SignalP"/>
    </source>
</evidence>
<dbReference type="EMBL" id="AAWS01000020">
    <property type="protein sequence ID" value="EAY27836.1"/>
    <property type="molecule type" value="Genomic_DNA"/>
</dbReference>
<comment type="caution">
    <text evidence="3">The sequence shown here is derived from an EMBL/GenBank/DDBJ whole genome shotgun (WGS) entry which is preliminary data.</text>
</comment>
<accession>A1ZP44</accession>
<feature type="chain" id="PRO_5002641563" description="DUF4440 domain-containing protein" evidence="1">
    <location>
        <begin position="24"/>
        <end position="153"/>
    </location>
</feature>
<dbReference type="OrthoDB" id="9814425at2"/>
<feature type="domain" description="DUF4440" evidence="2">
    <location>
        <begin position="34"/>
        <end position="143"/>
    </location>
</feature>
<reference evidence="3 4" key="1">
    <citation type="submission" date="2007-01" db="EMBL/GenBank/DDBJ databases">
        <authorList>
            <person name="Haygood M."/>
            <person name="Podell S."/>
            <person name="Anderson C."/>
            <person name="Hopkinson B."/>
            <person name="Roe K."/>
            <person name="Barbeau K."/>
            <person name="Gaasterland T."/>
            <person name="Ferriera S."/>
            <person name="Johnson J."/>
            <person name="Kravitz S."/>
            <person name="Beeson K."/>
            <person name="Sutton G."/>
            <person name="Rogers Y.-H."/>
            <person name="Friedman R."/>
            <person name="Frazier M."/>
            <person name="Venter J.C."/>
        </authorList>
    </citation>
    <scope>NUCLEOTIDE SEQUENCE [LARGE SCALE GENOMIC DNA]</scope>
    <source>
        <strain evidence="3 4">ATCC 23134</strain>
    </source>
</reference>
<dbReference type="Gene3D" id="3.10.450.50">
    <property type="match status" value="1"/>
</dbReference>
<evidence type="ECO:0000313" key="4">
    <source>
        <dbReference type="Proteomes" id="UP000004095"/>
    </source>
</evidence>
<dbReference type="InterPro" id="IPR032710">
    <property type="entry name" value="NTF2-like_dom_sf"/>
</dbReference>
<dbReference type="RefSeq" id="WP_002698827.1">
    <property type="nucleotide sequence ID" value="NZ_AAWS01000020.1"/>
</dbReference>
<sequence>MKRHHFLWGVWGLLFALSTPTWAQTAAQKDQQAIMAQARAFSKAFVAKDTEKIVSFYTKDASIFPNRTKIMQGHEAIRKYWSFNAQVAHLEHKLMPEKIEIVGTTAYDYGYYKGKTQRQGKQASSWQGKYVVVWKKVQGVWKMHLDIWNSVKQ</sequence>
<evidence type="ECO:0000313" key="3">
    <source>
        <dbReference type="EMBL" id="EAY27836.1"/>
    </source>
</evidence>
<dbReference type="AlphaFoldDB" id="A1ZP44"/>
<protein>
    <recommendedName>
        <fullName evidence="2">DUF4440 domain-containing protein</fullName>
    </recommendedName>
</protein>
<evidence type="ECO:0000259" key="2">
    <source>
        <dbReference type="Pfam" id="PF14534"/>
    </source>
</evidence>
<keyword evidence="1" id="KW-0732">Signal</keyword>
<dbReference type="InterPro" id="IPR027843">
    <property type="entry name" value="DUF4440"/>
</dbReference>
<proteinExistence type="predicted"/>
<organism evidence="3 4">
    <name type="scientific">Microscilla marina ATCC 23134</name>
    <dbReference type="NCBI Taxonomy" id="313606"/>
    <lineage>
        <taxon>Bacteria</taxon>
        <taxon>Pseudomonadati</taxon>
        <taxon>Bacteroidota</taxon>
        <taxon>Cytophagia</taxon>
        <taxon>Cytophagales</taxon>
        <taxon>Microscillaceae</taxon>
        <taxon>Microscilla</taxon>
    </lineage>
</organism>
<dbReference type="Proteomes" id="UP000004095">
    <property type="component" value="Unassembled WGS sequence"/>
</dbReference>
<dbReference type="SUPFAM" id="SSF54427">
    <property type="entry name" value="NTF2-like"/>
    <property type="match status" value="1"/>
</dbReference>
<dbReference type="eggNOG" id="COG4319">
    <property type="taxonomic scope" value="Bacteria"/>
</dbReference>